<gene>
    <name evidence="11" type="ORF">AVEN_52015_1</name>
</gene>
<evidence type="ECO:0000256" key="2">
    <source>
        <dbReference type="ARBA" id="ARBA00004613"/>
    </source>
</evidence>
<evidence type="ECO:0000256" key="10">
    <source>
        <dbReference type="PROSITE-ProRule" id="PRU00023"/>
    </source>
</evidence>
<dbReference type="Pfam" id="PF12796">
    <property type="entry name" value="Ank_2"/>
    <property type="match status" value="1"/>
</dbReference>
<evidence type="ECO:0000256" key="6">
    <source>
        <dbReference type="ARBA" id="ARBA00022656"/>
    </source>
</evidence>
<keyword evidence="4" id="KW-0964">Secreted</keyword>
<dbReference type="PROSITE" id="PS50088">
    <property type="entry name" value="ANK_REPEAT"/>
    <property type="match status" value="1"/>
</dbReference>
<keyword evidence="3" id="KW-0268">Exocytosis</keyword>
<keyword evidence="10" id="KW-0040">ANK repeat</keyword>
<evidence type="ECO:0000313" key="12">
    <source>
        <dbReference type="Proteomes" id="UP000499080"/>
    </source>
</evidence>
<dbReference type="GO" id="GO:0090729">
    <property type="term" value="F:toxin activity"/>
    <property type="evidence" value="ECO:0007669"/>
    <property type="project" value="UniProtKB-KW"/>
</dbReference>
<dbReference type="PANTHER" id="PTHR24172:SF4">
    <property type="entry name" value="ANK_REP_REGION DOMAIN-CONTAINING PROTEIN"/>
    <property type="match status" value="1"/>
</dbReference>
<comment type="caution">
    <text evidence="11">The sequence shown here is derived from an EMBL/GenBank/DDBJ whole genome shotgun (WGS) entry which is preliminary data.</text>
</comment>
<dbReference type="InterPro" id="IPR002110">
    <property type="entry name" value="Ankyrin_rpt"/>
</dbReference>
<dbReference type="Proteomes" id="UP000499080">
    <property type="component" value="Unassembled WGS sequence"/>
</dbReference>
<dbReference type="GO" id="GO:0044231">
    <property type="term" value="C:host cell presynaptic membrane"/>
    <property type="evidence" value="ECO:0007669"/>
    <property type="project" value="UniProtKB-KW"/>
</dbReference>
<reference evidence="11 12" key="1">
    <citation type="journal article" date="2019" name="Sci. Rep.">
        <title>Orb-weaving spider Araneus ventricosus genome elucidates the spidroin gene catalogue.</title>
        <authorList>
            <person name="Kono N."/>
            <person name="Nakamura H."/>
            <person name="Ohtoshi R."/>
            <person name="Moran D.A.P."/>
            <person name="Shinohara A."/>
            <person name="Yoshida Y."/>
            <person name="Fujiwara M."/>
            <person name="Mori M."/>
            <person name="Tomita M."/>
            <person name="Arakawa K."/>
        </authorList>
    </citation>
    <scope>NUCLEOTIDE SEQUENCE [LARGE SCALE GENOMIC DNA]</scope>
</reference>
<proteinExistence type="predicted"/>
<dbReference type="EMBL" id="BGPR01000184">
    <property type="protein sequence ID" value="GBM02835.1"/>
    <property type="molecule type" value="Genomic_DNA"/>
</dbReference>
<dbReference type="GO" id="GO:0044218">
    <property type="term" value="C:other organism cell membrane"/>
    <property type="evidence" value="ECO:0007669"/>
    <property type="project" value="UniProtKB-KW"/>
</dbReference>
<dbReference type="GO" id="GO:0005576">
    <property type="term" value="C:extracellular region"/>
    <property type="evidence" value="ECO:0007669"/>
    <property type="project" value="UniProtKB-SubCell"/>
</dbReference>
<dbReference type="InterPro" id="IPR036770">
    <property type="entry name" value="Ankyrin_rpt-contain_sf"/>
</dbReference>
<keyword evidence="12" id="KW-1185">Reference proteome</keyword>
<organism evidence="11 12">
    <name type="scientific">Araneus ventricosus</name>
    <name type="common">Orbweaver spider</name>
    <name type="synonym">Epeira ventricosa</name>
    <dbReference type="NCBI Taxonomy" id="182803"/>
    <lineage>
        <taxon>Eukaryota</taxon>
        <taxon>Metazoa</taxon>
        <taxon>Ecdysozoa</taxon>
        <taxon>Arthropoda</taxon>
        <taxon>Chelicerata</taxon>
        <taxon>Arachnida</taxon>
        <taxon>Araneae</taxon>
        <taxon>Araneomorphae</taxon>
        <taxon>Entelegynae</taxon>
        <taxon>Araneoidea</taxon>
        <taxon>Araneidae</taxon>
        <taxon>Araneus</taxon>
    </lineage>
</organism>
<keyword evidence="8" id="KW-0638">Presynaptic neurotoxin</keyword>
<protein>
    <submittedName>
        <fullName evidence="11">Uncharacterized protein</fullName>
    </submittedName>
</protein>
<dbReference type="Gene3D" id="1.25.40.20">
    <property type="entry name" value="Ankyrin repeat-containing domain"/>
    <property type="match status" value="2"/>
</dbReference>
<sequence length="116" mass="12987">MHSLLQSKIDEIHKAVSTGNLREVQHLIDRKKLAFCRDHLGASPMHKAVLFSQKPIIDYLLDRYPSVVHARDHRGRTPLHYAAVLDGGEIYKMLLDHGADVKATDVVSTNLIPGTL</sequence>
<keyword evidence="7" id="KW-0528">Neurotoxin</keyword>
<dbReference type="AlphaFoldDB" id="A0A4Y2CHP1"/>
<evidence type="ECO:0000256" key="5">
    <source>
        <dbReference type="ARBA" id="ARBA00022537"/>
    </source>
</evidence>
<dbReference type="GO" id="GO:0006887">
    <property type="term" value="P:exocytosis"/>
    <property type="evidence" value="ECO:0007669"/>
    <property type="project" value="UniProtKB-KW"/>
</dbReference>
<accession>A0A4Y2CHP1</accession>
<name>A0A4Y2CHP1_ARAVE</name>
<evidence type="ECO:0000256" key="3">
    <source>
        <dbReference type="ARBA" id="ARBA00022483"/>
    </source>
</evidence>
<evidence type="ECO:0000313" key="11">
    <source>
        <dbReference type="EMBL" id="GBM02835.1"/>
    </source>
</evidence>
<dbReference type="PROSITE" id="PS50297">
    <property type="entry name" value="ANK_REP_REGION"/>
    <property type="match status" value="1"/>
</dbReference>
<keyword evidence="5" id="KW-1052">Target cell membrane</keyword>
<keyword evidence="9" id="KW-1053">Target membrane</keyword>
<dbReference type="PANTHER" id="PTHR24172">
    <property type="entry name" value="ANK_REP_REGION DOMAIN-CONTAINING PROTEIN"/>
    <property type="match status" value="1"/>
</dbReference>
<evidence type="ECO:0000256" key="1">
    <source>
        <dbReference type="ARBA" id="ARBA00004175"/>
    </source>
</evidence>
<dbReference type="SUPFAM" id="SSF48403">
    <property type="entry name" value="Ankyrin repeat"/>
    <property type="match status" value="1"/>
</dbReference>
<evidence type="ECO:0000256" key="8">
    <source>
        <dbReference type="ARBA" id="ARBA00023028"/>
    </source>
</evidence>
<keyword evidence="9" id="KW-0472">Membrane</keyword>
<dbReference type="SMART" id="SM00248">
    <property type="entry name" value="ANK"/>
    <property type="match status" value="3"/>
</dbReference>
<evidence type="ECO:0000256" key="4">
    <source>
        <dbReference type="ARBA" id="ARBA00022525"/>
    </source>
</evidence>
<feature type="repeat" description="ANK" evidence="10">
    <location>
        <begin position="74"/>
        <end position="106"/>
    </location>
</feature>
<evidence type="ECO:0000256" key="9">
    <source>
        <dbReference type="ARBA" id="ARBA00023298"/>
    </source>
</evidence>
<evidence type="ECO:0000256" key="7">
    <source>
        <dbReference type="ARBA" id="ARBA00022699"/>
    </source>
</evidence>
<keyword evidence="6" id="KW-0800">Toxin</keyword>
<dbReference type="OrthoDB" id="432281at2759"/>
<comment type="subcellular location">
    <subcellularLocation>
        <location evidence="2">Secreted</location>
    </subcellularLocation>
    <subcellularLocation>
        <location evidence="1">Target cell membrane</location>
    </subcellularLocation>
</comment>